<feature type="compositionally biased region" description="Basic and acidic residues" evidence="1">
    <location>
        <begin position="302"/>
        <end position="319"/>
    </location>
</feature>
<organism evidence="2">
    <name type="scientific">Aphanomyces stellatus</name>
    <dbReference type="NCBI Taxonomy" id="120398"/>
    <lineage>
        <taxon>Eukaryota</taxon>
        <taxon>Sar</taxon>
        <taxon>Stramenopiles</taxon>
        <taxon>Oomycota</taxon>
        <taxon>Saprolegniomycetes</taxon>
        <taxon>Saprolegniales</taxon>
        <taxon>Verrucalvaceae</taxon>
        <taxon>Aphanomyces</taxon>
    </lineage>
</organism>
<dbReference type="EMBL" id="VJMH01006869">
    <property type="protein sequence ID" value="KAF0687733.1"/>
    <property type="molecule type" value="Genomic_DNA"/>
</dbReference>
<comment type="caution">
    <text evidence="2">The sequence shown here is derived from an EMBL/GenBank/DDBJ whole genome shotgun (WGS) entry which is preliminary data.</text>
</comment>
<dbReference type="AlphaFoldDB" id="A0A6A4XWI4"/>
<sequence length="349" mass="40735">MRRAEGKKMQQTAEQSMRDYCKTQLDLPDLVSTQEFIQRIRQKLVEMVCGTLNSMHTYPTDVQDECRGSLETFVVREIELMAKTNNENILKHFQSMADNANDTIRGQLQQLEVKLQLPPIDLANKCDSIVHESVASLQKCPKTTSSNYESEIRRLEQHGGVLKERVQHLNERAIRQRSTKLQSQLTASKSELKTKGNNWLDKRIAAKTPFTISMLEEELLRLHSSFEFATPNPELDEVDFKQEMQEFHAQLLKDLHRQYTLHIRHEIENNALMNAAENERQKLAQLTNQVQKTNELATQREKEMQSKLQEKEQKSKRLMNELTSQTEKNEAMERQLQEWQQKSTELAVE</sequence>
<reference evidence="2" key="1">
    <citation type="submission" date="2019-06" db="EMBL/GenBank/DDBJ databases">
        <title>Genomics analysis of Aphanomyces spp. identifies a new class of oomycete effector associated with host adaptation.</title>
        <authorList>
            <person name="Gaulin E."/>
        </authorList>
    </citation>
    <scope>NUCLEOTIDE SEQUENCE</scope>
    <source>
        <strain evidence="2">CBS 578.67</strain>
    </source>
</reference>
<feature type="non-terminal residue" evidence="2">
    <location>
        <position position="349"/>
    </location>
</feature>
<protein>
    <submittedName>
        <fullName evidence="2">Uncharacterized protein</fullName>
    </submittedName>
</protein>
<evidence type="ECO:0000256" key="1">
    <source>
        <dbReference type="SAM" id="MobiDB-lite"/>
    </source>
</evidence>
<accession>A0A6A4XWI4</accession>
<proteinExistence type="predicted"/>
<feature type="compositionally biased region" description="Basic and acidic residues" evidence="1">
    <location>
        <begin position="327"/>
        <end position="336"/>
    </location>
</feature>
<feature type="region of interest" description="Disordered" evidence="1">
    <location>
        <begin position="302"/>
        <end position="349"/>
    </location>
</feature>
<name>A0A6A4XWI4_9STRA</name>
<evidence type="ECO:0000313" key="2">
    <source>
        <dbReference type="EMBL" id="KAF0687733.1"/>
    </source>
</evidence>
<feature type="compositionally biased region" description="Polar residues" evidence="1">
    <location>
        <begin position="337"/>
        <end position="349"/>
    </location>
</feature>
<gene>
    <name evidence="2" type="ORF">As57867_020484</name>
</gene>